<dbReference type="GO" id="GO:0016740">
    <property type="term" value="F:transferase activity"/>
    <property type="evidence" value="ECO:0007669"/>
    <property type="project" value="UniProtKB-KW"/>
</dbReference>
<organism evidence="5 6">
    <name type="scientific">Cylindrotheca closterium</name>
    <dbReference type="NCBI Taxonomy" id="2856"/>
    <lineage>
        <taxon>Eukaryota</taxon>
        <taxon>Sar</taxon>
        <taxon>Stramenopiles</taxon>
        <taxon>Ochrophyta</taxon>
        <taxon>Bacillariophyta</taxon>
        <taxon>Bacillariophyceae</taxon>
        <taxon>Bacillariophycidae</taxon>
        <taxon>Bacillariales</taxon>
        <taxon>Bacillariaceae</taxon>
        <taxon>Cylindrotheca</taxon>
    </lineage>
</organism>
<evidence type="ECO:0000256" key="2">
    <source>
        <dbReference type="ARBA" id="ARBA00023253"/>
    </source>
</evidence>
<dbReference type="EMBL" id="CAKOGP040001335">
    <property type="protein sequence ID" value="CAJ1945077.1"/>
    <property type="molecule type" value="Genomic_DNA"/>
</dbReference>
<keyword evidence="3" id="KW-0119">Carbohydrate metabolism</keyword>
<evidence type="ECO:0008006" key="7">
    <source>
        <dbReference type="Google" id="ProtNLM"/>
    </source>
</evidence>
<gene>
    <name evidence="5" type="ORF">CYCCA115_LOCUS9221</name>
</gene>
<proteinExistence type="predicted"/>
<dbReference type="AlphaFoldDB" id="A0AAD2CSG6"/>
<evidence type="ECO:0000256" key="3">
    <source>
        <dbReference type="ARBA" id="ARBA00023277"/>
    </source>
</evidence>
<dbReference type="GO" id="GO:0006004">
    <property type="term" value="P:fucose metabolic process"/>
    <property type="evidence" value="ECO:0007669"/>
    <property type="project" value="UniProtKB-KW"/>
</dbReference>
<sequence>MTLMMHQDHLSSHPSSKHSSFVDKHIQTTTKKEVTSSNQKGDDGLHSVAGLDCSAHGGPSNDLAQEMVYWKNLPNDESYVSPFRDPGQRRYLTFEPDGGGWNNIRMSMETVLAMAIATGRVLVLTPSQKMYLLGGTDFSFADFFPLHSIAKEHPGLEIITMKQFLEETHGKLKNTETNEISYPPHNTTEWDGNTGSVKSELNPWLRTIAYNADWNPDHCLAAFPSSKDFTSEATLTSTFEQVNSEKVNFEQFFNQPTPVNGTIHDRMAEFIAGRSAMCMYDNQVQREQVIHFAGKAKLAGGRLLVHFYAFLFFSDWKADLWMKRFVRDHVRYIDDIQCAAARIVAAVREDARKRISDNADGIFDSFHIRRGDFQYKKTRVEASEILKAAENEIPKGTFVYVATDERDKKFFADMEGYWNVVYMDNYMHLLDGVDKNFFGMIDQLVASRGRTFFGCWFSTFTGYITRLRGYHSQNAQAEGSDMGLLPNSYYYAVVEHKTKLHDFWPVKKLYYAREYPVSWRNIDFDAPI</sequence>
<dbReference type="Gene3D" id="3.40.50.11340">
    <property type="match status" value="1"/>
</dbReference>
<keyword evidence="2" id="KW-0294">Fucose metabolism</keyword>
<keyword evidence="6" id="KW-1185">Reference proteome</keyword>
<feature type="compositionally biased region" description="Basic and acidic residues" evidence="4">
    <location>
        <begin position="1"/>
        <end position="11"/>
    </location>
</feature>
<reference evidence="5" key="1">
    <citation type="submission" date="2023-08" db="EMBL/GenBank/DDBJ databases">
        <authorList>
            <person name="Audoor S."/>
            <person name="Bilcke G."/>
        </authorList>
    </citation>
    <scope>NUCLEOTIDE SEQUENCE</scope>
</reference>
<keyword evidence="1" id="KW-0808">Transferase</keyword>
<dbReference type="FunFam" id="3.40.50.11350:FF:000014">
    <property type="entry name" value="Uncharacterized protein"/>
    <property type="match status" value="1"/>
</dbReference>
<dbReference type="Pfam" id="PF10250">
    <property type="entry name" value="O-FucT"/>
    <property type="match status" value="1"/>
</dbReference>
<protein>
    <recommendedName>
        <fullName evidence="7">O-fucosyltransferase family protein</fullName>
    </recommendedName>
</protein>
<accession>A0AAD2CSG6</accession>
<dbReference type="InterPro" id="IPR019378">
    <property type="entry name" value="GDP-Fuc_O-FucTrfase"/>
</dbReference>
<dbReference type="Proteomes" id="UP001295423">
    <property type="component" value="Unassembled WGS sequence"/>
</dbReference>
<dbReference type="PANTHER" id="PTHR31469:SF8">
    <property type="entry name" value="OS07G0641000 PROTEIN"/>
    <property type="match status" value="1"/>
</dbReference>
<dbReference type="Gene3D" id="3.40.50.11350">
    <property type="match status" value="1"/>
</dbReference>
<evidence type="ECO:0000313" key="6">
    <source>
        <dbReference type="Proteomes" id="UP001295423"/>
    </source>
</evidence>
<name>A0AAD2CSG6_9STRA</name>
<evidence type="ECO:0000256" key="1">
    <source>
        <dbReference type="ARBA" id="ARBA00022679"/>
    </source>
</evidence>
<comment type="caution">
    <text evidence="5">The sequence shown here is derived from an EMBL/GenBank/DDBJ whole genome shotgun (WGS) entry which is preliminary data.</text>
</comment>
<dbReference type="PANTHER" id="PTHR31469">
    <property type="entry name" value="OS07G0633600 PROTEIN"/>
    <property type="match status" value="1"/>
</dbReference>
<evidence type="ECO:0000256" key="4">
    <source>
        <dbReference type="SAM" id="MobiDB-lite"/>
    </source>
</evidence>
<dbReference type="CDD" id="cd11296">
    <property type="entry name" value="O-FucT_like"/>
    <property type="match status" value="1"/>
</dbReference>
<feature type="region of interest" description="Disordered" evidence="4">
    <location>
        <begin position="1"/>
        <end position="43"/>
    </location>
</feature>
<evidence type="ECO:0000313" key="5">
    <source>
        <dbReference type="EMBL" id="CAJ1945077.1"/>
    </source>
</evidence>
<feature type="compositionally biased region" description="Basic and acidic residues" evidence="4">
    <location>
        <begin position="20"/>
        <end position="43"/>
    </location>
</feature>